<dbReference type="Proteomes" id="UP000516160">
    <property type="component" value="Chromosome"/>
</dbReference>
<accession>A0A7G9WA97</accession>
<keyword evidence="10" id="KW-1185">Reference proteome</keyword>
<evidence type="ECO:0000256" key="3">
    <source>
        <dbReference type="ARBA" id="ARBA00022692"/>
    </source>
</evidence>
<comment type="similarity">
    <text evidence="6">Belongs to the ABC-4 integral membrane protein family.</text>
</comment>
<reference evidence="9 10" key="1">
    <citation type="submission" date="2020-07" db="EMBL/GenBank/DDBJ databases">
        <title>Alkalicella. sp. LB2 genome.</title>
        <authorList>
            <person name="Postec A."/>
            <person name="Quemeneur M."/>
        </authorList>
    </citation>
    <scope>NUCLEOTIDE SEQUENCE [LARGE SCALE GENOMIC DNA]</scope>
    <source>
        <strain evidence="9 10">LB2</strain>
    </source>
</reference>
<evidence type="ECO:0000256" key="7">
    <source>
        <dbReference type="SAM" id="Phobius"/>
    </source>
</evidence>
<comment type="subcellular location">
    <subcellularLocation>
        <location evidence="1">Cell membrane</location>
        <topology evidence="1">Multi-pass membrane protein</topology>
    </subcellularLocation>
</comment>
<keyword evidence="4 7" id="KW-1133">Transmembrane helix</keyword>
<feature type="transmembrane region" description="Helical" evidence="7">
    <location>
        <begin position="20"/>
        <end position="41"/>
    </location>
</feature>
<evidence type="ECO:0000256" key="6">
    <source>
        <dbReference type="ARBA" id="ARBA00038076"/>
    </source>
</evidence>
<dbReference type="GO" id="GO:0022857">
    <property type="term" value="F:transmembrane transporter activity"/>
    <property type="evidence" value="ECO:0007669"/>
    <property type="project" value="TreeGrafter"/>
</dbReference>
<dbReference type="PANTHER" id="PTHR30572:SF4">
    <property type="entry name" value="ABC TRANSPORTER PERMEASE YTRF"/>
    <property type="match status" value="1"/>
</dbReference>
<keyword evidence="5 7" id="KW-0472">Membrane</keyword>
<evidence type="ECO:0000256" key="2">
    <source>
        <dbReference type="ARBA" id="ARBA00022475"/>
    </source>
</evidence>
<feature type="transmembrane region" description="Helical" evidence="7">
    <location>
        <begin position="284"/>
        <end position="304"/>
    </location>
</feature>
<dbReference type="InterPro" id="IPR050250">
    <property type="entry name" value="Macrolide_Exporter_MacB"/>
</dbReference>
<feature type="transmembrane region" description="Helical" evidence="7">
    <location>
        <begin position="335"/>
        <end position="356"/>
    </location>
</feature>
<gene>
    <name evidence="9" type="ORF">HYG86_12915</name>
</gene>
<dbReference type="KEGG" id="acae:HYG86_12915"/>
<evidence type="ECO:0000256" key="5">
    <source>
        <dbReference type="ARBA" id="ARBA00023136"/>
    </source>
</evidence>
<feature type="transmembrane region" description="Helical" evidence="7">
    <location>
        <begin position="363"/>
        <end position="386"/>
    </location>
</feature>
<protein>
    <recommendedName>
        <fullName evidence="8">ABC3 transporter permease C-terminal domain-containing protein</fullName>
    </recommendedName>
</protein>
<dbReference type="RefSeq" id="WP_213166008.1">
    <property type="nucleotide sequence ID" value="NZ_CP058559.1"/>
</dbReference>
<keyword evidence="2" id="KW-1003">Cell membrane</keyword>
<proteinExistence type="inferred from homology"/>
<organism evidence="9 10">
    <name type="scientific">Alkalicella caledoniensis</name>
    <dbReference type="NCBI Taxonomy" id="2731377"/>
    <lineage>
        <taxon>Bacteria</taxon>
        <taxon>Bacillati</taxon>
        <taxon>Bacillota</taxon>
        <taxon>Clostridia</taxon>
        <taxon>Eubacteriales</taxon>
        <taxon>Proteinivoracaceae</taxon>
        <taxon>Alkalicella</taxon>
    </lineage>
</organism>
<evidence type="ECO:0000256" key="1">
    <source>
        <dbReference type="ARBA" id="ARBA00004651"/>
    </source>
</evidence>
<evidence type="ECO:0000256" key="4">
    <source>
        <dbReference type="ARBA" id="ARBA00022989"/>
    </source>
</evidence>
<dbReference type="GO" id="GO:0005886">
    <property type="term" value="C:plasma membrane"/>
    <property type="evidence" value="ECO:0007669"/>
    <property type="project" value="UniProtKB-SubCell"/>
</dbReference>
<dbReference type="Pfam" id="PF02687">
    <property type="entry name" value="FtsX"/>
    <property type="match status" value="1"/>
</dbReference>
<dbReference type="PANTHER" id="PTHR30572">
    <property type="entry name" value="MEMBRANE COMPONENT OF TRANSPORTER-RELATED"/>
    <property type="match status" value="1"/>
</dbReference>
<dbReference type="EMBL" id="CP058559">
    <property type="protein sequence ID" value="QNO15609.1"/>
    <property type="molecule type" value="Genomic_DNA"/>
</dbReference>
<sequence>MLKNTLSLFKKNPVVSKAIILQICISLIAFFFVGGFIENIFSNYSQAKSFMGNNTIIRDDSFSSGPQPDFNEVYTWLSNNPSIKAFGTSVEGFAGMNELRGYRHLDANSINYGVVTLMHIDKPYLEADLLNIAKGRSFNDNDFSNDLEHIPVIITHRLGLDYDIGTIFHEQHFNLSFEVVGILDSNQKFLKDLRSPDGYEIVEKLDVMMFAPLAPSAMNNISVANIDDFVQRFSNFFVAIHDNVNIDKFIDEINAAFNNHFSFTTLENYYYTGIKNNLSSMTHYFIFLGVMLTITMIGLLGTLLESVDRRKNEFGVRIALGATLTKISLDFYKDVFNLFLISTVLVSFIYIIVAMLTSLSIGYITILSILLLVLLLSVLICLYPIFSIYKIEVVKLLDKEL</sequence>
<name>A0A7G9WA97_ALKCA</name>
<dbReference type="AlphaFoldDB" id="A0A7G9WA97"/>
<dbReference type="InterPro" id="IPR003838">
    <property type="entry name" value="ABC3_permease_C"/>
</dbReference>
<evidence type="ECO:0000313" key="9">
    <source>
        <dbReference type="EMBL" id="QNO15609.1"/>
    </source>
</evidence>
<feature type="domain" description="ABC3 transporter permease C-terminal" evidence="8">
    <location>
        <begin position="285"/>
        <end position="392"/>
    </location>
</feature>
<evidence type="ECO:0000313" key="10">
    <source>
        <dbReference type="Proteomes" id="UP000516160"/>
    </source>
</evidence>
<evidence type="ECO:0000259" key="8">
    <source>
        <dbReference type="Pfam" id="PF02687"/>
    </source>
</evidence>
<keyword evidence="3 7" id="KW-0812">Transmembrane</keyword>